<organism evidence="3 4">
    <name type="scientific">Ancylostoma ceylanicum</name>
    <dbReference type="NCBI Taxonomy" id="53326"/>
    <lineage>
        <taxon>Eukaryota</taxon>
        <taxon>Metazoa</taxon>
        <taxon>Ecdysozoa</taxon>
        <taxon>Nematoda</taxon>
        <taxon>Chromadorea</taxon>
        <taxon>Rhabditida</taxon>
        <taxon>Rhabditina</taxon>
        <taxon>Rhabditomorpha</taxon>
        <taxon>Strongyloidea</taxon>
        <taxon>Ancylostomatidae</taxon>
        <taxon>Ancylostomatinae</taxon>
        <taxon>Ancylostoma</taxon>
    </lineage>
</organism>
<evidence type="ECO:0000313" key="4">
    <source>
        <dbReference type="Proteomes" id="UP000024635"/>
    </source>
</evidence>
<keyword evidence="2" id="KW-0472">Membrane</keyword>
<keyword evidence="2" id="KW-1133">Transmembrane helix</keyword>
<accession>A0A016SNA7</accession>
<feature type="coiled-coil region" evidence="1">
    <location>
        <begin position="36"/>
        <end position="70"/>
    </location>
</feature>
<gene>
    <name evidence="3" type="primary">Acey_s0201.g1733</name>
    <name evidence="3" type="ORF">Y032_0201g1733</name>
</gene>
<evidence type="ECO:0000256" key="1">
    <source>
        <dbReference type="SAM" id="Coils"/>
    </source>
</evidence>
<name>A0A016SNA7_9BILA</name>
<keyword evidence="1" id="KW-0175">Coiled coil</keyword>
<sequence length="88" mass="10338">MKLMNAVKIILLVAMIWLPTIFFFSRSTPSPVQENYAEMEGQVEELQRNMRSLQEINRDLKNKLTEIVIEQEAAWSSFIILKKYSFTP</sequence>
<dbReference type="EMBL" id="JARK01001537">
    <property type="protein sequence ID" value="EYB91842.1"/>
    <property type="molecule type" value="Genomic_DNA"/>
</dbReference>
<keyword evidence="4" id="KW-1185">Reference proteome</keyword>
<evidence type="ECO:0000256" key="2">
    <source>
        <dbReference type="SAM" id="Phobius"/>
    </source>
</evidence>
<comment type="caution">
    <text evidence="3">The sequence shown here is derived from an EMBL/GenBank/DDBJ whole genome shotgun (WGS) entry which is preliminary data.</text>
</comment>
<evidence type="ECO:0000313" key="3">
    <source>
        <dbReference type="EMBL" id="EYB91842.1"/>
    </source>
</evidence>
<proteinExistence type="predicted"/>
<protein>
    <submittedName>
        <fullName evidence="3">Uncharacterized protein</fullName>
    </submittedName>
</protein>
<feature type="transmembrane region" description="Helical" evidence="2">
    <location>
        <begin position="6"/>
        <end position="24"/>
    </location>
</feature>
<reference evidence="4" key="1">
    <citation type="journal article" date="2015" name="Nat. Genet.">
        <title>The genome and transcriptome of the zoonotic hookworm Ancylostoma ceylanicum identify infection-specific gene families.</title>
        <authorList>
            <person name="Schwarz E.M."/>
            <person name="Hu Y."/>
            <person name="Antoshechkin I."/>
            <person name="Miller M.M."/>
            <person name="Sternberg P.W."/>
            <person name="Aroian R.V."/>
        </authorList>
    </citation>
    <scope>NUCLEOTIDE SEQUENCE</scope>
    <source>
        <strain evidence="4">HY135</strain>
    </source>
</reference>
<dbReference type="Proteomes" id="UP000024635">
    <property type="component" value="Unassembled WGS sequence"/>
</dbReference>
<keyword evidence="2" id="KW-0812">Transmembrane</keyword>
<dbReference type="AlphaFoldDB" id="A0A016SNA7"/>